<keyword evidence="3" id="KW-1185">Reference proteome</keyword>
<dbReference type="AlphaFoldDB" id="A0A4W5RWU8"/>
<dbReference type="PANTHER" id="PTHR11243">
    <property type="entry name" value="GROWTH FACTOR RECEPTOR-BOUND PROTEIN"/>
    <property type="match status" value="1"/>
</dbReference>
<dbReference type="GeneTree" id="ENSGT00940000158609"/>
<evidence type="ECO:0000259" key="1">
    <source>
        <dbReference type="PROSITE" id="PS50200"/>
    </source>
</evidence>
<protein>
    <submittedName>
        <fullName evidence="2">Growth factor receptor bound protein 14</fullName>
    </submittedName>
</protein>
<dbReference type="PROSITE" id="PS50200">
    <property type="entry name" value="RA"/>
    <property type="match status" value="1"/>
</dbReference>
<reference evidence="3" key="1">
    <citation type="submission" date="2018-06" db="EMBL/GenBank/DDBJ databases">
        <title>Genome assembly of Danube salmon.</title>
        <authorList>
            <person name="Macqueen D.J."/>
            <person name="Gundappa M.K."/>
        </authorList>
    </citation>
    <scope>NUCLEOTIDE SEQUENCE [LARGE SCALE GENOMIC DNA]</scope>
</reference>
<feature type="domain" description="Ras-associating" evidence="1">
    <location>
        <begin position="35"/>
        <end position="121"/>
    </location>
</feature>
<reference evidence="2" key="3">
    <citation type="submission" date="2025-09" db="UniProtKB">
        <authorList>
            <consortium name="Ensembl"/>
        </authorList>
    </citation>
    <scope>IDENTIFICATION</scope>
</reference>
<evidence type="ECO:0000313" key="3">
    <source>
        <dbReference type="Proteomes" id="UP000314982"/>
    </source>
</evidence>
<dbReference type="GO" id="GO:0005886">
    <property type="term" value="C:plasma membrane"/>
    <property type="evidence" value="ECO:0007669"/>
    <property type="project" value="TreeGrafter"/>
</dbReference>
<accession>A0A4W5RWU8</accession>
<dbReference type="SMART" id="SM00314">
    <property type="entry name" value="RA"/>
    <property type="match status" value="1"/>
</dbReference>
<dbReference type="Pfam" id="PF21989">
    <property type="entry name" value="RA_2"/>
    <property type="match status" value="1"/>
</dbReference>
<organism evidence="2 3">
    <name type="scientific">Hucho hucho</name>
    <name type="common">huchen</name>
    <dbReference type="NCBI Taxonomy" id="62062"/>
    <lineage>
        <taxon>Eukaryota</taxon>
        <taxon>Metazoa</taxon>
        <taxon>Chordata</taxon>
        <taxon>Craniata</taxon>
        <taxon>Vertebrata</taxon>
        <taxon>Euteleostomi</taxon>
        <taxon>Actinopterygii</taxon>
        <taxon>Neopterygii</taxon>
        <taxon>Teleostei</taxon>
        <taxon>Protacanthopterygii</taxon>
        <taxon>Salmoniformes</taxon>
        <taxon>Salmonidae</taxon>
        <taxon>Salmoninae</taxon>
        <taxon>Hucho</taxon>
    </lineage>
</organism>
<dbReference type="SUPFAM" id="SSF54236">
    <property type="entry name" value="Ubiquitin-like"/>
    <property type="match status" value="1"/>
</dbReference>
<dbReference type="Proteomes" id="UP000314982">
    <property type="component" value="Unassembled WGS sequence"/>
</dbReference>
<dbReference type="InterPro" id="IPR039664">
    <property type="entry name" value="GRB/APBB1IP"/>
</dbReference>
<dbReference type="InterPro" id="IPR029071">
    <property type="entry name" value="Ubiquitin-like_domsf"/>
</dbReference>
<dbReference type="Ensembl" id="ENSHHUT00000093639.1">
    <property type="protein sequence ID" value="ENSHHUP00000090833.1"/>
    <property type="gene ID" value="ENSHHUG00000052400.1"/>
</dbReference>
<dbReference type="InterPro" id="IPR000159">
    <property type="entry name" value="RA_dom"/>
</dbReference>
<dbReference type="GO" id="GO:0005737">
    <property type="term" value="C:cytoplasm"/>
    <property type="evidence" value="ECO:0007669"/>
    <property type="project" value="TreeGrafter"/>
</dbReference>
<dbReference type="GO" id="GO:0008286">
    <property type="term" value="P:insulin receptor signaling pathway"/>
    <property type="evidence" value="ECO:0007669"/>
    <property type="project" value="TreeGrafter"/>
</dbReference>
<proteinExistence type="predicted"/>
<dbReference type="Gene3D" id="3.10.20.90">
    <property type="entry name" value="Phosphatidylinositol 3-kinase Catalytic Subunit, Chain A, domain 1"/>
    <property type="match status" value="1"/>
</dbReference>
<dbReference type="FunFam" id="3.10.20.90:FF:000133">
    <property type="entry name" value="growth factor receptor-bound protein 14 isoform X2"/>
    <property type="match status" value="1"/>
</dbReference>
<evidence type="ECO:0000313" key="2">
    <source>
        <dbReference type="Ensembl" id="ENSHHUP00000090833.1"/>
    </source>
</evidence>
<reference evidence="2" key="2">
    <citation type="submission" date="2025-08" db="UniProtKB">
        <authorList>
            <consortium name="Ensembl"/>
        </authorList>
    </citation>
    <scope>IDENTIFICATION</scope>
</reference>
<sequence>MKTSEESICSNGIISASSRQSISCGQWRMFLCNMPAKVIKVYNEDNTSRAVEVPTDITARDICQLFVMKNHCIDDHSWTLFEHLSHLGIERTIEDHESVMEVLSGWGMDTDSRLYFRKNYAKYEFFNKPLDFFPDHMVSLSSETNGIMNHSQLIQVSIKQLSTCLHFKVTEVVPVSWTQIKQRVKKHFRRDSIQILRPSVLPIQYLRTIFCPTDISQLKHLSRDPWAPPCQRTRQEVLEEVLLCLEEVRSLLLKQGDIKGTKASTVYCRVQ</sequence>
<dbReference type="GO" id="GO:0046627">
    <property type="term" value="P:negative regulation of insulin receptor signaling pathway"/>
    <property type="evidence" value="ECO:0007669"/>
    <property type="project" value="TreeGrafter"/>
</dbReference>
<dbReference type="PANTHER" id="PTHR11243:SF22">
    <property type="entry name" value="GROWTH FACTOR RECEPTOR-BOUND PROTEIN 14"/>
    <property type="match status" value="1"/>
</dbReference>
<name>A0A4W5RWU8_9TELE</name>